<evidence type="ECO:0000313" key="2">
    <source>
        <dbReference type="Proteomes" id="UP000252707"/>
    </source>
</evidence>
<dbReference type="EMBL" id="QPJY01000008">
    <property type="protein sequence ID" value="RCX28025.1"/>
    <property type="molecule type" value="Genomic_DNA"/>
</dbReference>
<organism evidence="1 2">
    <name type="scientific">Thioalbus denitrificans</name>
    <dbReference type="NCBI Taxonomy" id="547122"/>
    <lineage>
        <taxon>Bacteria</taxon>
        <taxon>Pseudomonadati</taxon>
        <taxon>Pseudomonadota</taxon>
        <taxon>Gammaproteobacteria</taxon>
        <taxon>Chromatiales</taxon>
        <taxon>Ectothiorhodospiraceae</taxon>
        <taxon>Thioalbus</taxon>
    </lineage>
</organism>
<dbReference type="RefSeq" id="WP_170142175.1">
    <property type="nucleotide sequence ID" value="NZ_QPJY01000008.1"/>
</dbReference>
<gene>
    <name evidence="1" type="ORF">DFQ59_10853</name>
</gene>
<protein>
    <submittedName>
        <fullName evidence="1">Uncharacterized protein</fullName>
    </submittedName>
</protein>
<evidence type="ECO:0000313" key="1">
    <source>
        <dbReference type="EMBL" id="RCX28025.1"/>
    </source>
</evidence>
<name>A0A369C4D3_9GAMM</name>
<keyword evidence="2" id="KW-1185">Reference proteome</keyword>
<sequence length="53" mass="5856">MSSSIPDAMRRLPLAALKPRGRRACLADLGGRRYAIRFHVNGTVRVRAVATLH</sequence>
<comment type="caution">
    <text evidence="1">The sequence shown here is derived from an EMBL/GenBank/DDBJ whole genome shotgun (WGS) entry which is preliminary data.</text>
</comment>
<reference evidence="1 2" key="1">
    <citation type="submission" date="2018-07" db="EMBL/GenBank/DDBJ databases">
        <title>Genomic Encyclopedia of Type Strains, Phase IV (KMG-IV): sequencing the most valuable type-strain genomes for metagenomic binning, comparative biology and taxonomic classification.</title>
        <authorList>
            <person name="Goeker M."/>
        </authorList>
    </citation>
    <scope>NUCLEOTIDE SEQUENCE [LARGE SCALE GENOMIC DNA]</scope>
    <source>
        <strain evidence="1 2">DSM 26407</strain>
    </source>
</reference>
<proteinExistence type="predicted"/>
<accession>A0A369C4D3</accession>
<dbReference type="AlphaFoldDB" id="A0A369C4D3"/>
<dbReference type="Proteomes" id="UP000252707">
    <property type="component" value="Unassembled WGS sequence"/>
</dbReference>